<feature type="compositionally biased region" description="Basic and acidic residues" evidence="1">
    <location>
        <begin position="367"/>
        <end position="378"/>
    </location>
</feature>
<dbReference type="Pfam" id="PF02120">
    <property type="entry name" value="Flg_hook"/>
    <property type="match status" value="1"/>
</dbReference>
<dbReference type="Gene3D" id="3.30.750.140">
    <property type="match status" value="1"/>
</dbReference>
<feature type="domain" description="Flagellar hook-length control protein-like C-terminal" evidence="2">
    <location>
        <begin position="253"/>
        <end position="333"/>
    </location>
</feature>
<dbReference type="InterPro" id="IPR052563">
    <property type="entry name" value="FliK"/>
</dbReference>
<dbReference type="RefSeq" id="WP_014595432.1">
    <property type="nucleotide sequence ID" value="NZ_BCAJ01000003.1"/>
</dbReference>
<feature type="region of interest" description="Disordered" evidence="1">
    <location>
        <begin position="353"/>
        <end position="378"/>
    </location>
</feature>
<keyword evidence="3" id="KW-0282">Flagellum</keyword>
<evidence type="ECO:0000256" key="1">
    <source>
        <dbReference type="SAM" id="MobiDB-lite"/>
    </source>
</evidence>
<accession>A0AA42H7T7</accession>
<evidence type="ECO:0000259" key="2">
    <source>
        <dbReference type="Pfam" id="PF02120"/>
    </source>
</evidence>
<dbReference type="InterPro" id="IPR038610">
    <property type="entry name" value="FliK-like_C_sf"/>
</dbReference>
<organism evidence="3 4">
    <name type="scientific">Stutzerimonas stutzeri</name>
    <name type="common">Pseudomonas stutzeri</name>
    <dbReference type="NCBI Taxonomy" id="316"/>
    <lineage>
        <taxon>Bacteria</taxon>
        <taxon>Pseudomonadati</taxon>
        <taxon>Pseudomonadota</taxon>
        <taxon>Gammaproteobacteria</taxon>
        <taxon>Pseudomonadales</taxon>
        <taxon>Pseudomonadaceae</taxon>
        <taxon>Stutzerimonas</taxon>
    </lineage>
</organism>
<feature type="region of interest" description="Disordered" evidence="1">
    <location>
        <begin position="66"/>
        <end position="93"/>
    </location>
</feature>
<keyword evidence="3" id="KW-0969">Cilium</keyword>
<dbReference type="Proteomes" id="UP001158076">
    <property type="component" value="Unassembled WGS sequence"/>
</dbReference>
<dbReference type="AlphaFoldDB" id="A0AA42H7T7"/>
<dbReference type="CDD" id="cd17470">
    <property type="entry name" value="T3SS_Flik_C"/>
    <property type="match status" value="1"/>
</dbReference>
<dbReference type="PANTHER" id="PTHR37533">
    <property type="entry name" value="FLAGELLAR HOOK-LENGTH CONTROL PROTEIN"/>
    <property type="match status" value="1"/>
</dbReference>
<keyword evidence="3" id="KW-0966">Cell projection</keyword>
<comment type="caution">
    <text evidence="3">The sequence shown here is derived from an EMBL/GenBank/DDBJ whole genome shotgun (WGS) entry which is preliminary data.</text>
</comment>
<protein>
    <submittedName>
        <fullName evidence="3">Flagellar hook-length control protein FliK</fullName>
    </submittedName>
</protein>
<dbReference type="PANTHER" id="PTHR37533:SF2">
    <property type="entry name" value="FLAGELLAR HOOK-LENGTH CONTROL PROTEIN"/>
    <property type="match status" value="1"/>
</dbReference>
<evidence type="ECO:0000313" key="4">
    <source>
        <dbReference type="Proteomes" id="UP001158076"/>
    </source>
</evidence>
<dbReference type="EMBL" id="JAODZE010000007">
    <property type="protein sequence ID" value="MDH0146407.1"/>
    <property type="molecule type" value="Genomic_DNA"/>
</dbReference>
<sequence>MQLISGSTTAAGAADAVMQPVRPVSLSGHAAARADGNPVVGRTDFRARLLSAAVELELTAQPQAPAAELPVSAQPQTLAENVSEAAGEETAEQGTAEQWLLGMLDQQQVQVQARDSVEVALRAGWPLAAAQADGVQDGLADEVVEAELLGRVAPPPTQGQPERLLANAASVRPVVETGAALSLLAPAVGATELVAELPVEALKSPGVAEEVREASPLLGERPPSSVAPGAERLLKLQAPEAKWGEQMLHALREHVEVQLQQRQQSASIRLDPPELGSLEIHLSHESGRLTVQLSAANADVARLLQQTSDRLRQELVAQQFVQVNVQVGADGRSGRQGQSQQGHDDEAVLAAAAPTSAATVGSGAGRSSDRGKDVLVTV</sequence>
<proteinExistence type="predicted"/>
<dbReference type="InterPro" id="IPR021136">
    <property type="entry name" value="Flagellar_hook_control-like_C"/>
</dbReference>
<gene>
    <name evidence="3" type="ORF">N7335_08395</name>
</gene>
<reference evidence="3" key="1">
    <citation type="submission" date="2022-09" db="EMBL/GenBank/DDBJ databases">
        <title>Intensive care unit water sources are persistently colonized with multi-drug resistant bacteria and are the site of extensive horizontal gene transfer of antibiotic resistance genes.</title>
        <authorList>
            <person name="Diorio-Toth L."/>
        </authorList>
    </citation>
    <scope>NUCLEOTIDE SEQUENCE</scope>
    <source>
        <strain evidence="3">GD04147</strain>
    </source>
</reference>
<name>A0AA42H7T7_STUST</name>
<evidence type="ECO:0000313" key="3">
    <source>
        <dbReference type="EMBL" id="MDH0146407.1"/>
    </source>
</evidence>